<sequence>MGFASAPSCRQNSCFLVCAHFSIYSDFHWMHYSSSNGMSKPANDVLLSYCC</sequence>
<protein>
    <submittedName>
        <fullName evidence="1">Uncharacterized protein</fullName>
    </submittedName>
</protein>
<accession>A0A6J4VIU6</accession>
<proteinExistence type="predicted"/>
<gene>
    <name evidence="1" type="ORF">AVDCRST_MAG81-2564</name>
</gene>
<reference evidence="1" key="1">
    <citation type="submission" date="2020-02" db="EMBL/GenBank/DDBJ databases">
        <authorList>
            <person name="Meier V. D."/>
        </authorList>
    </citation>
    <scope>NUCLEOTIDE SEQUENCE</scope>
    <source>
        <strain evidence="1">AVDCRST_MAG81</strain>
    </source>
</reference>
<organism evidence="1">
    <name type="scientific">uncultured Synechococcales cyanobacterium</name>
    <dbReference type="NCBI Taxonomy" id="1936017"/>
    <lineage>
        <taxon>Bacteria</taxon>
        <taxon>Bacillati</taxon>
        <taxon>Cyanobacteriota</taxon>
        <taxon>Cyanophyceae</taxon>
        <taxon>Synechococcales</taxon>
        <taxon>environmental samples</taxon>
    </lineage>
</organism>
<evidence type="ECO:0000313" key="1">
    <source>
        <dbReference type="EMBL" id="CAA9578556.1"/>
    </source>
</evidence>
<dbReference type="EMBL" id="CADCWO010000143">
    <property type="protein sequence ID" value="CAA9578556.1"/>
    <property type="molecule type" value="Genomic_DNA"/>
</dbReference>
<name>A0A6J4VIU6_9CYAN</name>
<dbReference type="AlphaFoldDB" id="A0A6J4VIU6"/>